<reference evidence="2" key="1">
    <citation type="submission" date="2014-07" db="EMBL/GenBank/DDBJ databases">
        <authorList>
            <person name="Martin A.A"/>
            <person name="De Silva N."/>
        </authorList>
    </citation>
    <scope>NUCLEOTIDE SEQUENCE</scope>
</reference>
<dbReference type="WBParaSite" id="SVE_0410300.1">
    <property type="protein sequence ID" value="SVE_0410300.1"/>
    <property type="gene ID" value="SVE_0410300"/>
</dbReference>
<accession>A0A0K0F5L1</accession>
<evidence type="ECO:0000256" key="1">
    <source>
        <dbReference type="SAM" id="MobiDB-lite"/>
    </source>
</evidence>
<keyword evidence="2" id="KW-1185">Reference proteome</keyword>
<evidence type="ECO:0000313" key="2">
    <source>
        <dbReference type="Proteomes" id="UP000035680"/>
    </source>
</evidence>
<feature type="region of interest" description="Disordered" evidence="1">
    <location>
        <begin position="92"/>
        <end position="174"/>
    </location>
</feature>
<dbReference type="Proteomes" id="UP000035680">
    <property type="component" value="Unassembled WGS sequence"/>
</dbReference>
<dbReference type="AlphaFoldDB" id="A0A0K0F5L1"/>
<protein>
    <submittedName>
        <fullName evidence="3">Uncharacterized protein</fullName>
    </submittedName>
</protein>
<reference evidence="3" key="2">
    <citation type="submission" date="2015-08" db="UniProtKB">
        <authorList>
            <consortium name="WormBaseParasite"/>
        </authorList>
    </citation>
    <scope>IDENTIFICATION</scope>
</reference>
<feature type="compositionally biased region" description="Basic and acidic residues" evidence="1">
    <location>
        <begin position="103"/>
        <end position="118"/>
    </location>
</feature>
<organism evidence="2 3">
    <name type="scientific">Strongyloides venezuelensis</name>
    <name type="common">Threadworm</name>
    <dbReference type="NCBI Taxonomy" id="75913"/>
    <lineage>
        <taxon>Eukaryota</taxon>
        <taxon>Metazoa</taxon>
        <taxon>Ecdysozoa</taxon>
        <taxon>Nematoda</taxon>
        <taxon>Chromadorea</taxon>
        <taxon>Rhabditida</taxon>
        <taxon>Tylenchina</taxon>
        <taxon>Panagrolaimomorpha</taxon>
        <taxon>Strongyloidoidea</taxon>
        <taxon>Strongyloididae</taxon>
        <taxon>Strongyloides</taxon>
    </lineage>
</organism>
<proteinExistence type="predicted"/>
<sequence>MTLYQDKCNYTQFRRELENVFSGIKILLLDKLENPNDYWVSVDLKLTKKDMGDDYNFSQANENFNKMILEKEKRRKKYEKVDEDEYEKIRKAEKRKSRKKKEKIVTLDDSDSSRDTVDKTNCSNDSSKSLVSAKSKKSKKKRSCKKKNMKSSKTKNKKERSISKRNKRRDLHSIRKTRYFPNLDDDVFYEESMSKIIRDGKNLNNNGSINQETSGVTLDTNHVNQRNVSPQNELSLSKIDPKLLTSKNKSLHFHRNKTLRFIREACCNSRIVLFKSQK</sequence>
<feature type="compositionally biased region" description="Low complexity" evidence="1">
    <location>
        <begin position="123"/>
        <end position="133"/>
    </location>
</feature>
<evidence type="ECO:0000313" key="3">
    <source>
        <dbReference type="WBParaSite" id="SVE_0410300.1"/>
    </source>
</evidence>
<name>A0A0K0F5L1_STRVS</name>
<feature type="compositionally biased region" description="Basic residues" evidence="1">
    <location>
        <begin position="92"/>
        <end position="102"/>
    </location>
</feature>
<feature type="compositionally biased region" description="Basic residues" evidence="1">
    <location>
        <begin position="134"/>
        <end position="174"/>
    </location>
</feature>